<reference evidence="4 5" key="2">
    <citation type="submission" date="2019-06" db="EMBL/GenBank/DDBJ databases">
        <title>Co-occurence of chitin degradation, pigmentation and bioactivity in marine Pseudoalteromonas.</title>
        <authorList>
            <person name="Sonnenschein E.C."/>
            <person name="Bech P.K."/>
        </authorList>
    </citation>
    <scope>NUCLEOTIDE SEQUENCE [LARGE SCALE GENOMIC DNA]</scope>
    <source>
        <strain evidence="5">S3790</strain>
        <strain evidence="3 4">S3895</strain>
    </source>
</reference>
<organism evidence="2 5">
    <name type="scientific">Pseudoalteromonas aurantia</name>
    <dbReference type="NCBI Taxonomy" id="43654"/>
    <lineage>
        <taxon>Bacteria</taxon>
        <taxon>Pseudomonadati</taxon>
        <taxon>Pseudomonadota</taxon>
        <taxon>Gammaproteobacteria</taxon>
        <taxon>Alteromonadales</taxon>
        <taxon>Pseudoalteromonadaceae</taxon>
        <taxon>Pseudoalteromonas</taxon>
    </lineage>
</organism>
<dbReference type="Proteomes" id="UP000307164">
    <property type="component" value="Unassembled WGS sequence"/>
</dbReference>
<comment type="caution">
    <text evidence="2">The sequence shown here is derived from an EMBL/GenBank/DDBJ whole genome shotgun (WGS) entry which is preliminary data.</text>
</comment>
<evidence type="ECO:0000256" key="1">
    <source>
        <dbReference type="SAM" id="MobiDB-lite"/>
    </source>
</evidence>
<name>A0A5S3VCV4_9GAMM</name>
<evidence type="ECO:0000313" key="5">
    <source>
        <dbReference type="Proteomes" id="UP000307217"/>
    </source>
</evidence>
<evidence type="ECO:0000313" key="3">
    <source>
        <dbReference type="EMBL" id="TMO75947.1"/>
    </source>
</evidence>
<evidence type="ECO:0000313" key="4">
    <source>
        <dbReference type="Proteomes" id="UP000307164"/>
    </source>
</evidence>
<dbReference type="EMBL" id="PNBW01000033">
    <property type="protein sequence ID" value="TMO75947.1"/>
    <property type="molecule type" value="Genomic_DNA"/>
</dbReference>
<evidence type="ECO:0000313" key="2">
    <source>
        <dbReference type="EMBL" id="TMO69991.1"/>
    </source>
</evidence>
<gene>
    <name evidence="2" type="ORF">CWC19_03080</name>
    <name evidence="3" type="ORF">CWC20_06740</name>
</gene>
<sequence length="163" mass="18359">MIKYYYTIASLLAVYAVFLKPQGEVTSDSEQDVSLATMQLQVSSNPDTLYEFEKNWIAKAQELNKPKQPPKEPEKPELEQPKGSLMIGAQHYTLLGVFTEPDAKFIVLKNQNKQIVRVKEGAAISPLATLVAVKTDNIEVKVGNEITIHKLFKRTQNEVNEKL</sequence>
<reference evidence="2 5" key="1">
    <citation type="submission" date="2018-01" db="EMBL/GenBank/DDBJ databases">
        <authorList>
            <person name="Paulsen S."/>
            <person name="Gram L.K."/>
        </authorList>
    </citation>
    <scope>NUCLEOTIDE SEQUENCE [LARGE SCALE GENOMIC DNA]</scope>
    <source>
        <strain evidence="2 5">S3790</strain>
        <strain evidence="3">S3895</strain>
    </source>
</reference>
<dbReference type="Proteomes" id="UP000307217">
    <property type="component" value="Unassembled WGS sequence"/>
</dbReference>
<dbReference type="RefSeq" id="WP_138589933.1">
    <property type="nucleotide sequence ID" value="NZ_PNBW01000033.1"/>
</dbReference>
<feature type="compositionally biased region" description="Basic and acidic residues" evidence="1">
    <location>
        <begin position="61"/>
        <end position="80"/>
    </location>
</feature>
<dbReference type="AlphaFoldDB" id="A0A5S3VCV4"/>
<accession>A0A5S3VCV4</accession>
<keyword evidence="4" id="KW-1185">Reference proteome</keyword>
<protein>
    <submittedName>
        <fullName evidence="2">Uncharacterized protein</fullName>
    </submittedName>
</protein>
<reference evidence="2" key="3">
    <citation type="submission" date="2019-09" db="EMBL/GenBank/DDBJ databases">
        <title>Co-occurence of chitin degradation, pigmentation and bioactivity in marine Pseudoalteromonas.</title>
        <authorList>
            <person name="Sonnenschein E.C."/>
            <person name="Bech P.K."/>
        </authorList>
    </citation>
    <scope>NUCLEOTIDE SEQUENCE</scope>
    <source>
        <strain evidence="2">S3790</strain>
    </source>
</reference>
<dbReference type="EMBL" id="PNBX01000008">
    <property type="protein sequence ID" value="TMO69991.1"/>
    <property type="molecule type" value="Genomic_DNA"/>
</dbReference>
<proteinExistence type="predicted"/>
<feature type="region of interest" description="Disordered" evidence="1">
    <location>
        <begin position="61"/>
        <end position="82"/>
    </location>
</feature>